<dbReference type="PANTHER" id="PTHR43214:SF42">
    <property type="entry name" value="TRANSCRIPTIONAL REGULATORY PROTEIN DESR"/>
    <property type="match status" value="1"/>
</dbReference>
<name>A0ABP7XGW8_9ACTN</name>
<gene>
    <name evidence="3" type="ORF">GCM10022215_15570</name>
</gene>
<dbReference type="PROSITE" id="PS00622">
    <property type="entry name" value="HTH_LUXR_1"/>
    <property type="match status" value="1"/>
</dbReference>
<dbReference type="InterPro" id="IPR036388">
    <property type="entry name" value="WH-like_DNA-bd_sf"/>
</dbReference>
<evidence type="ECO:0000313" key="3">
    <source>
        <dbReference type="EMBL" id="GAA4116097.1"/>
    </source>
</evidence>
<dbReference type="CDD" id="cd06170">
    <property type="entry name" value="LuxR_C_like"/>
    <property type="match status" value="1"/>
</dbReference>
<keyword evidence="1" id="KW-0238">DNA-binding</keyword>
<dbReference type="InterPro" id="IPR000792">
    <property type="entry name" value="Tscrpt_reg_LuxR_C"/>
</dbReference>
<dbReference type="SMART" id="SM00421">
    <property type="entry name" value="HTH_LUXR"/>
    <property type="match status" value="1"/>
</dbReference>
<comment type="caution">
    <text evidence="3">The sequence shown here is derived from an EMBL/GenBank/DDBJ whole genome shotgun (WGS) entry which is preliminary data.</text>
</comment>
<dbReference type="Pfam" id="PF00196">
    <property type="entry name" value="GerE"/>
    <property type="match status" value="1"/>
</dbReference>
<reference evidence="4" key="1">
    <citation type="journal article" date="2019" name="Int. J. Syst. Evol. Microbiol.">
        <title>The Global Catalogue of Microorganisms (GCM) 10K type strain sequencing project: providing services to taxonomists for standard genome sequencing and annotation.</title>
        <authorList>
            <consortium name="The Broad Institute Genomics Platform"/>
            <consortium name="The Broad Institute Genome Sequencing Center for Infectious Disease"/>
            <person name="Wu L."/>
            <person name="Ma J."/>
        </authorList>
    </citation>
    <scope>NUCLEOTIDE SEQUENCE [LARGE SCALE GENOMIC DNA]</scope>
    <source>
        <strain evidence="4">JCM 16703</strain>
    </source>
</reference>
<proteinExistence type="predicted"/>
<dbReference type="Gene3D" id="1.10.10.10">
    <property type="entry name" value="Winged helix-like DNA-binding domain superfamily/Winged helix DNA-binding domain"/>
    <property type="match status" value="1"/>
</dbReference>
<dbReference type="Proteomes" id="UP001501495">
    <property type="component" value="Unassembled WGS sequence"/>
</dbReference>
<dbReference type="SUPFAM" id="SSF46894">
    <property type="entry name" value="C-terminal effector domain of the bipartite response regulators"/>
    <property type="match status" value="1"/>
</dbReference>
<dbReference type="InterPro" id="IPR039420">
    <property type="entry name" value="WalR-like"/>
</dbReference>
<dbReference type="SUPFAM" id="SSF52540">
    <property type="entry name" value="P-loop containing nucleoside triphosphate hydrolases"/>
    <property type="match status" value="1"/>
</dbReference>
<dbReference type="PANTHER" id="PTHR43214">
    <property type="entry name" value="TWO-COMPONENT RESPONSE REGULATOR"/>
    <property type="match status" value="1"/>
</dbReference>
<keyword evidence="4" id="KW-1185">Reference proteome</keyword>
<evidence type="ECO:0000313" key="4">
    <source>
        <dbReference type="Proteomes" id="UP001501495"/>
    </source>
</evidence>
<evidence type="ECO:0000259" key="2">
    <source>
        <dbReference type="PROSITE" id="PS00622"/>
    </source>
</evidence>
<dbReference type="EMBL" id="BAAAZH010000012">
    <property type="protein sequence ID" value="GAA4116097.1"/>
    <property type="molecule type" value="Genomic_DNA"/>
</dbReference>
<dbReference type="InterPro" id="IPR027417">
    <property type="entry name" value="P-loop_NTPase"/>
</dbReference>
<accession>A0ABP7XGW8</accession>
<evidence type="ECO:0000256" key="1">
    <source>
        <dbReference type="ARBA" id="ARBA00023125"/>
    </source>
</evidence>
<feature type="domain" description="HTH luxR-type" evidence="2">
    <location>
        <begin position="817"/>
        <end position="844"/>
    </location>
</feature>
<protein>
    <recommendedName>
        <fullName evidence="2">HTH luxR-type domain-containing protein</fullName>
    </recommendedName>
</protein>
<dbReference type="PRINTS" id="PR00038">
    <property type="entry name" value="HTHLUXR"/>
</dbReference>
<organism evidence="3 4">
    <name type="scientific">Nocardioides fonticola</name>
    <dbReference type="NCBI Taxonomy" id="450363"/>
    <lineage>
        <taxon>Bacteria</taxon>
        <taxon>Bacillati</taxon>
        <taxon>Actinomycetota</taxon>
        <taxon>Actinomycetes</taxon>
        <taxon>Propionibacteriales</taxon>
        <taxon>Nocardioidaceae</taxon>
        <taxon>Nocardioides</taxon>
    </lineage>
</organism>
<sequence>MVGSLRESLLSRADRRTTVVVGEPGAGKSVLLAEATAGTPVVLARPRRGDAAVPLALVRGLLGPEVVAGALDAVAPEALAGALGVLLHDVLAARVVVVDDLHEVDPLSLDVLAAAMGGPRPPRVLAASRPWTAERYAAVAAFVGRVEAEVVQLAPFTDDEIARLVAAHRGCAREEVDPHEIAELARRTGGNALLLGASVRRGPVDSAAEYVTRELAALPEETRGVARAIAVLGGVGTIADVVALSGVAPGALAGHLRVLDDVRLLDPDGDLRIRHPLLEELVAGSAGPLEERRLHGEAARLWARRPERAADLVGALQRSLPLGEPWAAASLLAAAADAWRLQDADRCLALCDRAEQESVGEPEVSAGLLHLRAEARLHRDGDDGVPAAEATVARLREAGDWQRAAEVRLALINHGMMRFDVDLVGRHAAAIAEELAEPAHGGSLTWRARITRGYLAATYVSADPMPADRLAVIDAAGDLLHAAHPEALRVAAYAAAAYAQAGRDEEAVALIDHVRRHVDLDHVAHLVEYGLAGTACVHLGRLDIAREIFGTVRDLGRAAGVRVLEVNAEAWLALLDAWDGVPDAAASARRCLAAPELWPPLVPVASTAVLEAVLAHGDDAALAAAAAEADVLAPMFSVLPGVAFASWWLCRARVSLALGAVEDAAAQVEAAARAYGGSDWLCPLECVAEEVALARRVEPARHDPPAAWLRRPEIVAWRRALVAEPGALGEPDVLALPVARRWEVLLAAASRWRRAGRTSEARELLRAVRAGAERAGLVRVAALASAELLLAGGRRRAVGAWGLTPAEERVALLAAGGAGNREIAGALNLSVRTVENHMARVLAKVGVARAELADRLG</sequence>
<dbReference type="InterPro" id="IPR016032">
    <property type="entry name" value="Sig_transdc_resp-reg_C-effctor"/>
</dbReference>